<feature type="transmembrane region" description="Helical" evidence="6">
    <location>
        <begin position="96"/>
        <end position="116"/>
    </location>
</feature>
<evidence type="ECO:0000256" key="3">
    <source>
        <dbReference type="ARBA" id="ARBA00022692"/>
    </source>
</evidence>
<dbReference type="EMBL" id="BMZO01000008">
    <property type="protein sequence ID" value="GHC75463.1"/>
    <property type="molecule type" value="Genomic_DNA"/>
</dbReference>
<comment type="caution">
    <text evidence="7">The sequence shown here is derived from an EMBL/GenBank/DDBJ whole genome shotgun (WGS) entry which is preliminary data.</text>
</comment>
<evidence type="ECO:0000256" key="2">
    <source>
        <dbReference type="ARBA" id="ARBA00022475"/>
    </source>
</evidence>
<reference evidence="7" key="2">
    <citation type="submission" date="2020-09" db="EMBL/GenBank/DDBJ databases">
        <authorList>
            <person name="Sun Q."/>
            <person name="Kim S."/>
        </authorList>
    </citation>
    <scope>NUCLEOTIDE SEQUENCE</scope>
    <source>
        <strain evidence="7">KCTC 42097</strain>
    </source>
</reference>
<reference evidence="7" key="1">
    <citation type="journal article" date="2014" name="Int. J. Syst. Evol. Microbiol.">
        <title>Complete genome sequence of Corynebacterium casei LMG S-19264T (=DSM 44701T), isolated from a smear-ripened cheese.</title>
        <authorList>
            <consortium name="US DOE Joint Genome Institute (JGI-PGF)"/>
            <person name="Walter F."/>
            <person name="Albersmeier A."/>
            <person name="Kalinowski J."/>
            <person name="Ruckert C."/>
        </authorList>
    </citation>
    <scope>NUCLEOTIDE SEQUENCE</scope>
    <source>
        <strain evidence="7">KCTC 42097</strain>
    </source>
</reference>
<feature type="transmembrane region" description="Helical" evidence="6">
    <location>
        <begin position="20"/>
        <end position="41"/>
    </location>
</feature>
<proteinExistence type="predicted"/>
<dbReference type="InterPro" id="IPR037185">
    <property type="entry name" value="EmrE-like"/>
</dbReference>
<evidence type="ECO:0000256" key="6">
    <source>
        <dbReference type="SAM" id="Phobius"/>
    </source>
</evidence>
<accession>A0A8J3DRL6</accession>
<keyword evidence="4 6" id="KW-1133">Transmembrane helix</keyword>
<name>A0A8J3DRL6_9HYPH</name>
<comment type="subcellular location">
    <subcellularLocation>
        <location evidence="1">Cell membrane</location>
        <topology evidence="1">Multi-pass membrane protein</topology>
    </subcellularLocation>
</comment>
<sequence length="162" mass="17641">MFFHRIFELNGYSERKGGGTMKYIGFILFTVMTNAAAQLMLKQGMISLGAISFAGANPIFKLLSIIFNPWVFAGLVTFVISMASHLFVLSKVELSFAYPFLSLAYVAVAVFAYFVFREDLNAWRIGGIAFICIGTILIAQGGSGEENAAPVSADIVQKSELS</sequence>
<dbReference type="PANTHER" id="PTHR30561:SF9">
    <property type="entry name" value="4-AMINO-4-DEOXY-L-ARABINOSE-PHOSPHOUNDECAPRENOL FLIPPASE SUBUNIT ARNF-RELATED"/>
    <property type="match status" value="1"/>
</dbReference>
<keyword evidence="8" id="KW-1185">Reference proteome</keyword>
<dbReference type="SUPFAM" id="SSF103481">
    <property type="entry name" value="Multidrug resistance efflux transporter EmrE"/>
    <property type="match status" value="1"/>
</dbReference>
<keyword evidence="5 6" id="KW-0472">Membrane</keyword>
<feature type="transmembrane region" description="Helical" evidence="6">
    <location>
        <begin position="123"/>
        <end position="142"/>
    </location>
</feature>
<feature type="transmembrane region" description="Helical" evidence="6">
    <location>
        <begin position="62"/>
        <end position="84"/>
    </location>
</feature>
<keyword evidence="2" id="KW-1003">Cell membrane</keyword>
<dbReference type="Proteomes" id="UP000641137">
    <property type="component" value="Unassembled WGS sequence"/>
</dbReference>
<dbReference type="PANTHER" id="PTHR30561">
    <property type="entry name" value="SMR FAMILY PROTON-DEPENDENT DRUG EFFLUX TRANSPORTER SUGE"/>
    <property type="match status" value="1"/>
</dbReference>
<evidence type="ECO:0000256" key="1">
    <source>
        <dbReference type="ARBA" id="ARBA00004651"/>
    </source>
</evidence>
<gene>
    <name evidence="7" type="ORF">GCM10010136_25420</name>
</gene>
<dbReference type="Gene3D" id="1.10.3730.20">
    <property type="match status" value="1"/>
</dbReference>
<keyword evidence="3 6" id="KW-0812">Transmembrane</keyword>
<dbReference type="InterPro" id="IPR000390">
    <property type="entry name" value="Small_drug/metabolite_transptr"/>
</dbReference>
<organism evidence="7 8">
    <name type="scientific">Limoniibacter endophyticus</name>
    <dbReference type="NCBI Taxonomy" id="1565040"/>
    <lineage>
        <taxon>Bacteria</taxon>
        <taxon>Pseudomonadati</taxon>
        <taxon>Pseudomonadota</taxon>
        <taxon>Alphaproteobacteria</taxon>
        <taxon>Hyphomicrobiales</taxon>
        <taxon>Bartonellaceae</taxon>
        <taxon>Limoniibacter</taxon>
    </lineage>
</organism>
<evidence type="ECO:0000256" key="4">
    <source>
        <dbReference type="ARBA" id="ARBA00022989"/>
    </source>
</evidence>
<evidence type="ECO:0000313" key="7">
    <source>
        <dbReference type="EMBL" id="GHC75463.1"/>
    </source>
</evidence>
<dbReference type="GO" id="GO:0022857">
    <property type="term" value="F:transmembrane transporter activity"/>
    <property type="evidence" value="ECO:0007669"/>
    <property type="project" value="InterPro"/>
</dbReference>
<dbReference type="GO" id="GO:0005886">
    <property type="term" value="C:plasma membrane"/>
    <property type="evidence" value="ECO:0007669"/>
    <property type="project" value="UniProtKB-SubCell"/>
</dbReference>
<dbReference type="AlphaFoldDB" id="A0A8J3DRL6"/>
<evidence type="ECO:0000313" key="8">
    <source>
        <dbReference type="Proteomes" id="UP000641137"/>
    </source>
</evidence>
<evidence type="ECO:0000256" key="5">
    <source>
        <dbReference type="ARBA" id="ARBA00023136"/>
    </source>
</evidence>
<protein>
    <submittedName>
        <fullName evidence="7">Transporter</fullName>
    </submittedName>
</protein>